<accession>A0A8J2X957</accession>
<dbReference type="EMBL" id="HG316459">
    <property type="protein sequence ID" value="CDF90113.1"/>
    <property type="molecule type" value="Genomic_DNA"/>
</dbReference>
<organism evidence="1 2">
    <name type="scientific">Zygosaccharomyces bailii (strain CLIB 213 / ATCC 58445 / CBS 680 / BCRC 21525 / NBRC 1098 / NCYC 1416 / NRRL Y-2227)</name>
    <dbReference type="NCBI Taxonomy" id="1333698"/>
    <lineage>
        <taxon>Eukaryota</taxon>
        <taxon>Fungi</taxon>
        <taxon>Dikarya</taxon>
        <taxon>Ascomycota</taxon>
        <taxon>Saccharomycotina</taxon>
        <taxon>Saccharomycetes</taxon>
        <taxon>Saccharomycetales</taxon>
        <taxon>Saccharomycetaceae</taxon>
        <taxon>Zygosaccharomyces</taxon>
    </lineage>
</organism>
<proteinExistence type="predicted"/>
<name>A0A8J2X957_ZYGB2</name>
<dbReference type="OrthoDB" id="4065251at2759"/>
<gene>
    <name evidence="1" type="ORF">BN860_00848g</name>
</gene>
<dbReference type="AlphaFoldDB" id="A0A8J2X957"/>
<dbReference type="Proteomes" id="UP000019375">
    <property type="component" value="Unassembled WGS sequence"/>
</dbReference>
<keyword evidence="2" id="KW-1185">Reference proteome</keyword>
<reference evidence="2" key="1">
    <citation type="journal article" date="2013" name="Genome Announc.">
        <title>Genome sequence of the food spoilage yeast Zygosaccharomyces bailii CLIB 213(T).</title>
        <authorList>
            <person name="Galeote V."/>
            <person name="Bigey F."/>
            <person name="Devillers H."/>
            <person name="Neuveglise C."/>
            <person name="Dequin S."/>
        </authorList>
    </citation>
    <scope>NUCLEOTIDE SEQUENCE [LARGE SCALE GENOMIC DNA]</scope>
    <source>
        <strain evidence="2">CLIB 213 / ATCC 58445 / CBS 680 / CCRC 21525 / NBRC 1098 / NCYC 1416 / NRRL Y-2227</strain>
    </source>
</reference>
<sequence length="485" mass="55995">MFLDYSGLQRFAGINRSFAVRFLQLLEYESLDTVEKRFGYLRNFESDFKCIQSLEVRNFEFQRGVMDYLFKLALSIKQMEETCEIVKRCPTVYAVEFFDHQKIVVADDDVAHAGDTLTKAYHSIRLQLCASIREIIADLKPEPISTPFEDWHLLQKYLFYNYCVDIPKLMAPKRDIVIIPMNFPEVYVDKVNSNGFMNADSIINFFLFEPKDGQRSLTQVQKDSLVLKPVKDKISTIWKDGDEKDYIGTVWKPNKARDEIGSERTKYALQPNFVTLFCDDEVASEVSGKSQCRSPSHQCVSSLSFNRKAMDVESNSVSENYSTHSVGSLYNIFSPLSSNELPTALTPPNNANEVTSNCKQYIHENLEVNEKQSPRTYGLLPPPPSFLPCYSDFESSSMNSQKKGFRHKLKQLFLPPFSRHRYSNDTSFSGLDTLGSWSQFQSSIWNDMSTKRFIKFKLKKMKKSYSFYKEIAKQCIEDLHDDSKC</sequence>
<evidence type="ECO:0000313" key="1">
    <source>
        <dbReference type="EMBL" id="CDF90113.1"/>
    </source>
</evidence>
<evidence type="ECO:0000313" key="2">
    <source>
        <dbReference type="Proteomes" id="UP000019375"/>
    </source>
</evidence>
<protein>
    <submittedName>
        <fullName evidence="1">ZYBA0S06-00848g1_1</fullName>
    </submittedName>
</protein>